<dbReference type="OrthoDB" id="7056997at2"/>
<dbReference type="AlphaFoldDB" id="A0A1T5C4F8"/>
<dbReference type="EMBL" id="FUYM01000003">
    <property type="protein sequence ID" value="SKB54295.1"/>
    <property type="molecule type" value="Genomic_DNA"/>
</dbReference>
<dbReference type="RefSeq" id="WP_079647888.1">
    <property type="nucleotide sequence ID" value="NZ_FUYM01000003.1"/>
</dbReference>
<accession>A0A1T5C4F8</accession>
<name>A0A1T5C4F8_9SPHN</name>
<evidence type="ECO:0000313" key="2">
    <source>
        <dbReference type="Proteomes" id="UP000189818"/>
    </source>
</evidence>
<keyword evidence="2" id="KW-1185">Reference proteome</keyword>
<gene>
    <name evidence="1" type="ORF">SAMN06295920_103582</name>
</gene>
<dbReference type="Proteomes" id="UP000189818">
    <property type="component" value="Unassembled WGS sequence"/>
</dbReference>
<organism evidence="1 2">
    <name type="scientific">Rhizorhabdus histidinilytica</name>
    <dbReference type="NCBI Taxonomy" id="439228"/>
    <lineage>
        <taxon>Bacteria</taxon>
        <taxon>Pseudomonadati</taxon>
        <taxon>Pseudomonadota</taxon>
        <taxon>Alphaproteobacteria</taxon>
        <taxon>Sphingomonadales</taxon>
        <taxon>Sphingomonadaceae</taxon>
        <taxon>Rhizorhabdus</taxon>
    </lineage>
</organism>
<evidence type="ECO:0008006" key="3">
    <source>
        <dbReference type="Google" id="ProtNLM"/>
    </source>
</evidence>
<sequence>MTTISDFERSIAAARQLTAMYVELRSARGLGRRGKLNAANQDLLWMPRSAVVAAISAMDAYIHAVLEERIPLALAAADIPDALANAMADLLPIKSGNNFKSAYPVLSSPNTPTVLATRLRDQSLQFLSYQAPEKIIAAYSLIGSAGIFEEVAALWPGPGTTADEIKRRLASYVKRRNQIAHEGDYESGGTVRQMQPKYANDCTEFITNLTLRLDRVIYGDRAALA</sequence>
<proteinExistence type="predicted"/>
<evidence type="ECO:0000313" key="1">
    <source>
        <dbReference type="EMBL" id="SKB54295.1"/>
    </source>
</evidence>
<reference evidence="2" key="1">
    <citation type="submission" date="2017-02" db="EMBL/GenBank/DDBJ databases">
        <authorList>
            <person name="Varghese N."/>
            <person name="Submissions S."/>
        </authorList>
    </citation>
    <scope>NUCLEOTIDE SEQUENCE [LARGE SCALE GENOMIC DNA]</scope>
    <source>
        <strain evidence="2">UM2</strain>
    </source>
</reference>
<protein>
    <recommendedName>
        <fullName evidence="3">RiboL-PSP-HEPN domain-containing protein</fullName>
    </recommendedName>
</protein>